<evidence type="ECO:0000256" key="7">
    <source>
        <dbReference type="ARBA" id="ARBA00029496"/>
    </source>
</evidence>
<accession>A0A182WIM4</accession>
<evidence type="ECO:0000256" key="4">
    <source>
        <dbReference type="ARBA" id="ARBA00023172"/>
    </source>
</evidence>
<feature type="region of interest" description="Disordered" evidence="8">
    <location>
        <begin position="85"/>
        <end position="124"/>
    </location>
</feature>
<evidence type="ECO:0000256" key="6">
    <source>
        <dbReference type="ARBA" id="ARBA00023242"/>
    </source>
</evidence>
<evidence type="ECO:0000313" key="9">
    <source>
        <dbReference type="EnsemblMetazoa" id="AMIN010228-PA"/>
    </source>
</evidence>
<evidence type="ECO:0000256" key="8">
    <source>
        <dbReference type="SAM" id="MobiDB-lite"/>
    </source>
</evidence>
<dbReference type="VEuPathDB" id="VectorBase:AMIN010228"/>
<keyword evidence="6" id="KW-0539">Nucleus</keyword>
<dbReference type="Pfam" id="PF09494">
    <property type="entry name" value="Slx4"/>
    <property type="match status" value="1"/>
</dbReference>
<evidence type="ECO:0000256" key="1">
    <source>
        <dbReference type="ARBA" id="ARBA00004123"/>
    </source>
</evidence>
<organism evidence="9 10">
    <name type="scientific">Anopheles minimus</name>
    <dbReference type="NCBI Taxonomy" id="112268"/>
    <lineage>
        <taxon>Eukaryota</taxon>
        <taxon>Metazoa</taxon>
        <taxon>Ecdysozoa</taxon>
        <taxon>Arthropoda</taxon>
        <taxon>Hexapoda</taxon>
        <taxon>Insecta</taxon>
        <taxon>Pterygota</taxon>
        <taxon>Neoptera</taxon>
        <taxon>Endopterygota</taxon>
        <taxon>Diptera</taxon>
        <taxon>Nematocera</taxon>
        <taxon>Culicoidea</taxon>
        <taxon>Culicidae</taxon>
        <taxon>Anophelinae</taxon>
        <taxon>Anopheles</taxon>
    </lineage>
</organism>
<evidence type="ECO:0000256" key="2">
    <source>
        <dbReference type="ARBA" id="ARBA00006661"/>
    </source>
</evidence>
<feature type="region of interest" description="Disordered" evidence="8">
    <location>
        <begin position="138"/>
        <end position="186"/>
    </location>
</feature>
<dbReference type="EnsemblMetazoa" id="AMIN010228-RA">
    <property type="protein sequence ID" value="AMIN010228-PA"/>
    <property type="gene ID" value="AMIN010228"/>
</dbReference>
<reference evidence="9" key="2">
    <citation type="submission" date="2020-05" db="UniProtKB">
        <authorList>
            <consortium name="EnsemblMetazoa"/>
        </authorList>
    </citation>
    <scope>IDENTIFICATION</scope>
    <source>
        <strain evidence="9">MINIMUS1</strain>
    </source>
</reference>
<name>A0A182WIM4_9DIPT</name>
<keyword evidence="3" id="KW-0227">DNA damage</keyword>
<sequence length="1150" mass="129726">MSKRLKYAKLRLTNQIDAVDPPSLEVPAELVNKVHQTLELNCSSLYFLLLHSSTDNNTVINKTSKYFEKGLEKSCTNEDTFIQVHSEDSGEDNATAKRQSSRRRPQKPPEACPNVGLNFPKLRKKSSEGNGLISNFLSAQTKQKAEEDDDFEETKSGTGSQPKQTKVQKVTKKITKDRKRSKNQSDIRKVFKKYKNEHAVLHEFLKEHGAAEQIDPEQLQIALAMSRSLADQECDQDQTQSGEPLAKDCSTASCSGSSEERRIVSIRTTLEQFGFRCKNSYTDYDLNIIFRSESTKNVKKIKHKRATNLQRRSKQELDAFIDRQAEELIRLRTIENAKLKDLENISSRLSNHFWIAQTELCSDQLMDEYYVPELFKASPAPVGCMLKDWSKIPGRQSTPDRDKQAPKGEMYARMDSPDMFNDSEITNNTHEYDPNEGSLSKEVAARNTEQECGTEHEQQVHSPEVLVIESVVNGGKCNAAAEDTTYSNIGRNVEKQKTTSRETDQLSTADKSIKMQAEIIVLDDNCEESQDNYVTVSDVSQRPQPAFHHSSENIFEDTDPNPMVSFEVYSSEEEKISAASRVLVGMTASNGDVGSTKMEQEDDRQKVILEQNNCDDLQNGERDHIARKTVEEGKDSYVMEVRFSSEKDHSFHRLALKARLSEALEGMADTVATVDLLECISDSDKSIMNLVELNETLSSEVSVEENHSICCEHLQVPAKGGIESVEEKKVNTTNEDPDLTIQVHVDETIGHTGTNIGANQTKCRDAVQEEESEIINSFSINNASEAVVAETNCAESTFAYLGQLVKEFNLPPLKSQQNEHKGKANQHTSTETDVTDGRVLAIRQTEFCQDVSVIRNHVYEVSDELSNYLHNYEEPHFDDSEIAAEKNMPTSPLLDCILGDKTKTTSSKVISKIKSCTQFDSPRAYSALRRTASEIRFPSSSTPDDKSGPSRFDDKFIHLKTVALDMPQTEYIINTSNVNQQPPAYEDMSTPEIERELFKYGLKAMQRSKAIRVLHFLFDEMHPSVMLVEKHSTQMDMKDSCSKANDTKDHPTSVPYTSAVFKTPRRCAFKLDDKKSETLQRQILRYEPINLEKIYELLKDAGLRYDTNDLIAFLDKHCITFRTASSTGDRMAKVKSMDAMNFGLTPVNGN</sequence>
<comment type="subcellular location">
    <subcellularLocation>
        <location evidence="1">Nucleus</location>
    </subcellularLocation>
</comment>
<feature type="compositionally biased region" description="Basic residues" evidence="8">
    <location>
        <begin position="169"/>
        <end position="182"/>
    </location>
</feature>
<keyword evidence="4" id="KW-0233">DNA recombination</keyword>
<dbReference type="GO" id="GO:0006281">
    <property type="term" value="P:DNA repair"/>
    <property type="evidence" value="ECO:0007669"/>
    <property type="project" value="UniProtKB-KW"/>
</dbReference>
<keyword evidence="5" id="KW-0234">DNA repair</keyword>
<dbReference type="GO" id="GO:0000712">
    <property type="term" value="P:resolution of meiotic recombination intermediates"/>
    <property type="evidence" value="ECO:0007669"/>
    <property type="project" value="TreeGrafter"/>
</dbReference>
<reference evidence="10" key="1">
    <citation type="submission" date="2013-03" db="EMBL/GenBank/DDBJ databases">
        <title>The Genome Sequence of Anopheles minimus MINIMUS1.</title>
        <authorList>
            <consortium name="The Broad Institute Genomics Platform"/>
            <person name="Neafsey D.E."/>
            <person name="Walton C."/>
            <person name="Walker B."/>
            <person name="Young S.K."/>
            <person name="Zeng Q."/>
            <person name="Gargeya S."/>
            <person name="Fitzgerald M."/>
            <person name="Haas B."/>
            <person name="Abouelleil A."/>
            <person name="Allen A.W."/>
            <person name="Alvarado L."/>
            <person name="Arachchi H.M."/>
            <person name="Berlin A.M."/>
            <person name="Chapman S.B."/>
            <person name="Gainer-Dewar J."/>
            <person name="Goldberg J."/>
            <person name="Griggs A."/>
            <person name="Gujja S."/>
            <person name="Hansen M."/>
            <person name="Howarth C."/>
            <person name="Imamovic A."/>
            <person name="Ireland A."/>
            <person name="Larimer J."/>
            <person name="McCowan C."/>
            <person name="Murphy C."/>
            <person name="Pearson M."/>
            <person name="Poon T.W."/>
            <person name="Priest M."/>
            <person name="Roberts A."/>
            <person name="Saif S."/>
            <person name="Shea T."/>
            <person name="Sisk P."/>
            <person name="Sykes S."/>
            <person name="Wortman J."/>
            <person name="Nusbaum C."/>
            <person name="Birren B."/>
        </authorList>
    </citation>
    <scope>NUCLEOTIDE SEQUENCE [LARGE SCALE GENOMIC DNA]</scope>
    <source>
        <strain evidence="10">MINIMUS1</strain>
    </source>
</reference>
<proteinExistence type="inferred from homology"/>
<protein>
    <recommendedName>
        <fullName evidence="7">Structure-specific endonuclease subunit SLX4</fullName>
    </recommendedName>
</protein>
<dbReference type="AlphaFoldDB" id="A0A182WIM4"/>
<dbReference type="GO" id="GO:0006260">
    <property type="term" value="P:DNA replication"/>
    <property type="evidence" value="ECO:0007669"/>
    <property type="project" value="InterPro"/>
</dbReference>
<comment type="similarity">
    <text evidence="2">Belongs to the SLX4 family.</text>
</comment>
<dbReference type="Proteomes" id="UP000075920">
    <property type="component" value="Unassembled WGS sequence"/>
</dbReference>
<keyword evidence="10" id="KW-1185">Reference proteome</keyword>
<evidence type="ECO:0000256" key="3">
    <source>
        <dbReference type="ARBA" id="ARBA00022763"/>
    </source>
</evidence>
<dbReference type="PANTHER" id="PTHR21541:SF3">
    <property type="entry name" value="STRUCTURE-SPECIFIC ENDONUCLEASE SUBUNIT SLX4"/>
    <property type="match status" value="1"/>
</dbReference>
<evidence type="ECO:0000256" key="5">
    <source>
        <dbReference type="ARBA" id="ARBA00023204"/>
    </source>
</evidence>
<dbReference type="GO" id="GO:0033557">
    <property type="term" value="C:Slx1-Slx4 complex"/>
    <property type="evidence" value="ECO:0007669"/>
    <property type="project" value="InterPro"/>
</dbReference>
<dbReference type="STRING" id="112268.A0A182WIM4"/>
<dbReference type="CDD" id="cd22999">
    <property type="entry name" value="SAP_SLX4"/>
    <property type="match status" value="1"/>
</dbReference>
<dbReference type="InterPro" id="IPR018574">
    <property type="entry name" value="Structure-sp_endonuc_su_Slx4"/>
</dbReference>
<evidence type="ECO:0000313" key="10">
    <source>
        <dbReference type="Proteomes" id="UP000075920"/>
    </source>
</evidence>
<dbReference type="PANTHER" id="PTHR21541">
    <property type="entry name" value="BTB POZ DOMAIN CONTAINING 12"/>
    <property type="match status" value="1"/>
</dbReference>